<organism evidence="1 2">
    <name type="scientific">Chrysemys picta bellii</name>
    <name type="common">Western painted turtle</name>
    <name type="synonym">Emys bellii</name>
    <dbReference type="NCBI Taxonomy" id="8478"/>
    <lineage>
        <taxon>Eukaryota</taxon>
        <taxon>Metazoa</taxon>
        <taxon>Chordata</taxon>
        <taxon>Craniata</taxon>
        <taxon>Vertebrata</taxon>
        <taxon>Euteleostomi</taxon>
        <taxon>Archelosauria</taxon>
        <taxon>Testudinata</taxon>
        <taxon>Testudines</taxon>
        <taxon>Cryptodira</taxon>
        <taxon>Durocryptodira</taxon>
        <taxon>Testudinoidea</taxon>
        <taxon>Emydidae</taxon>
        <taxon>Chrysemys</taxon>
    </lineage>
</organism>
<evidence type="ECO:0000313" key="2">
    <source>
        <dbReference type="Proteomes" id="UP000694380"/>
    </source>
</evidence>
<name>A0A8C3FAA0_CHRPI</name>
<reference evidence="1" key="1">
    <citation type="submission" date="2025-08" db="UniProtKB">
        <authorList>
            <consortium name="Ensembl"/>
        </authorList>
    </citation>
    <scope>IDENTIFICATION</scope>
</reference>
<protein>
    <submittedName>
        <fullName evidence="1">Uncharacterized protein</fullName>
    </submittedName>
</protein>
<dbReference type="AlphaFoldDB" id="A0A8C3FAA0"/>
<keyword evidence="2" id="KW-1185">Reference proteome</keyword>
<dbReference type="Proteomes" id="UP000694380">
    <property type="component" value="Unplaced"/>
</dbReference>
<dbReference type="Ensembl" id="ENSCPBT00000006039.1">
    <property type="protein sequence ID" value="ENSCPBP00000004961.1"/>
    <property type="gene ID" value="ENSCPBG00000003987.1"/>
</dbReference>
<reference evidence="1" key="2">
    <citation type="submission" date="2025-09" db="UniProtKB">
        <authorList>
            <consortium name="Ensembl"/>
        </authorList>
    </citation>
    <scope>IDENTIFICATION</scope>
</reference>
<evidence type="ECO:0000313" key="1">
    <source>
        <dbReference type="Ensembl" id="ENSCPBP00000004961.1"/>
    </source>
</evidence>
<proteinExistence type="predicted"/>
<accession>A0A8C3FAA0</accession>
<sequence length="53" mass="6356">MLLTLSSNWNSLRCISLWVLHFRHSDGDAKKHRERERERERKNILQCVLSGVH</sequence>